<comment type="catalytic activity">
    <reaction evidence="4">
        <text>3-deoxy-alpha-D-manno-oct-2-ulosonate + CTP = CMP-3-deoxy-beta-D-manno-octulosonate + diphosphate</text>
        <dbReference type="Rhea" id="RHEA:23448"/>
        <dbReference type="ChEBI" id="CHEBI:33019"/>
        <dbReference type="ChEBI" id="CHEBI:37563"/>
        <dbReference type="ChEBI" id="CHEBI:85986"/>
        <dbReference type="ChEBI" id="CHEBI:85987"/>
        <dbReference type="EC" id="2.7.7.38"/>
    </reaction>
</comment>
<dbReference type="InterPro" id="IPR003329">
    <property type="entry name" value="Cytidylyl_trans"/>
</dbReference>
<comment type="function">
    <text evidence="4">Activates KDO (a required 8-carbon sugar) for incorporation into bacterial lipopolysaccharide in Gram-negative bacteria.</text>
</comment>
<dbReference type="SUPFAM" id="SSF53448">
    <property type="entry name" value="Nucleotide-diphospho-sugar transferases"/>
    <property type="match status" value="1"/>
</dbReference>
<feature type="compositionally biased region" description="Basic and acidic residues" evidence="5">
    <location>
        <begin position="233"/>
        <end position="242"/>
    </location>
</feature>
<dbReference type="InterPro" id="IPR004528">
    <property type="entry name" value="KdsB"/>
</dbReference>
<evidence type="ECO:0000256" key="3">
    <source>
        <dbReference type="ARBA" id="ARBA00022985"/>
    </source>
</evidence>
<evidence type="ECO:0000256" key="5">
    <source>
        <dbReference type="SAM" id="MobiDB-lite"/>
    </source>
</evidence>
<dbReference type="PANTHER" id="PTHR42866">
    <property type="entry name" value="3-DEOXY-MANNO-OCTULOSONATE CYTIDYLYLTRANSFERASE"/>
    <property type="match status" value="1"/>
</dbReference>
<dbReference type="Gene3D" id="3.90.550.10">
    <property type="entry name" value="Spore Coat Polysaccharide Biosynthesis Protein SpsA, Chain A"/>
    <property type="match status" value="1"/>
</dbReference>
<dbReference type="PANTHER" id="PTHR42866:SF2">
    <property type="entry name" value="3-DEOXY-MANNO-OCTULOSONATE CYTIDYLYLTRANSFERASE, MITOCHONDRIAL"/>
    <property type="match status" value="1"/>
</dbReference>
<keyword evidence="3 4" id="KW-0448">Lipopolysaccharide biosynthesis</keyword>
<evidence type="ECO:0000313" key="7">
    <source>
        <dbReference type="Proteomes" id="UP000316609"/>
    </source>
</evidence>
<dbReference type="GO" id="GO:0009103">
    <property type="term" value="P:lipopolysaccharide biosynthetic process"/>
    <property type="evidence" value="ECO:0007669"/>
    <property type="project" value="UniProtKB-UniRule"/>
</dbReference>
<keyword evidence="4" id="KW-0963">Cytoplasm</keyword>
<dbReference type="InterPro" id="IPR029044">
    <property type="entry name" value="Nucleotide-diphossugar_trans"/>
</dbReference>
<feature type="region of interest" description="Disordered" evidence="5">
    <location>
        <begin position="223"/>
        <end position="250"/>
    </location>
</feature>
<comment type="similarity">
    <text evidence="4">Belongs to the KdsB family.</text>
</comment>
<comment type="caution">
    <text evidence="6">The sequence shown here is derived from an EMBL/GenBank/DDBJ whole genome shotgun (WGS) entry which is preliminary data.</text>
</comment>
<dbReference type="NCBIfam" id="NF003950">
    <property type="entry name" value="PRK05450.1-3"/>
    <property type="match status" value="1"/>
</dbReference>
<dbReference type="Pfam" id="PF02348">
    <property type="entry name" value="CTP_transf_3"/>
    <property type="match status" value="1"/>
</dbReference>
<accession>A0A538TLZ4</accession>
<dbReference type="GO" id="GO:0008690">
    <property type="term" value="F:3-deoxy-manno-octulosonate cytidylyltransferase activity"/>
    <property type="evidence" value="ECO:0007669"/>
    <property type="project" value="UniProtKB-UniRule"/>
</dbReference>
<reference evidence="6 7" key="1">
    <citation type="journal article" date="2019" name="Nat. Microbiol.">
        <title>Mediterranean grassland soil C-N compound turnover is dependent on rainfall and depth, and is mediated by genomically divergent microorganisms.</title>
        <authorList>
            <person name="Diamond S."/>
            <person name="Andeer P.F."/>
            <person name="Li Z."/>
            <person name="Crits-Christoph A."/>
            <person name="Burstein D."/>
            <person name="Anantharaman K."/>
            <person name="Lane K.R."/>
            <person name="Thomas B.C."/>
            <person name="Pan C."/>
            <person name="Northen T.R."/>
            <person name="Banfield J.F."/>
        </authorList>
    </citation>
    <scope>NUCLEOTIDE SEQUENCE [LARGE SCALE GENOMIC DNA]</scope>
    <source>
        <strain evidence="6">WS_8</strain>
    </source>
</reference>
<name>A0A538TLZ4_UNCEI</name>
<dbReference type="EMBL" id="VBOY01000081">
    <property type="protein sequence ID" value="TMQ64637.1"/>
    <property type="molecule type" value="Genomic_DNA"/>
</dbReference>
<sequence>MSRVLAVIPARYAASRFPGKPLAPLWGKPLLQHVWERARALKGVDELVVATDDPRIESSARAFGAAVEMTSPACTSGTDRVAEVARRHADAAVVINLQGDEPELDVGAVERLIAEMRATPELGMATLGHEEGAAVLRTPDVVKVGMDADGFALYFTRRDVVDGPGAERRLRHVGVYGFRRDVLLAFAAWPPGRAEQEERLEQLRALEHGIRIRVLVGTEPGAGVDTPEQLAALERRGPLRERGRGRRVAR</sequence>
<dbReference type="Proteomes" id="UP000316609">
    <property type="component" value="Unassembled WGS sequence"/>
</dbReference>
<dbReference type="NCBIfam" id="TIGR00466">
    <property type="entry name" value="kdsB"/>
    <property type="match status" value="1"/>
</dbReference>
<dbReference type="AlphaFoldDB" id="A0A538TLZ4"/>
<organism evidence="6 7">
    <name type="scientific">Eiseniibacteriota bacterium</name>
    <dbReference type="NCBI Taxonomy" id="2212470"/>
    <lineage>
        <taxon>Bacteria</taxon>
        <taxon>Candidatus Eiseniibacteriota</taxon>
    </lineage>
</organism>
<proteinExistence type="inferred from homology"/>
<dbReference type="HAMAP" id="MF_00057">
    <property type="entry name" value="KdsB"/>
    <property type="match status" value="1"/>
</dbReference>
<comment type="pathway">
    <text evidence="4">Nucleotide-sugar biosynthesis; CMP-3-deoxy-D-manno-octulosonate biosynthesis; CMP-3-deoxy-D-manno-octulosonate from 3-deoxy-D-manno-octulosonate and CTP: step 1/1.</text>
</comment>
<dbReference type="GO" id="GO:0005829">
    <property type="term" value="C:cytosol"/>
    <property type="evidence" value="ECO:0007669"/>
    <property type="project" value="TreeGrafter"/>
</dbReference>
<evidence type="ECO:0000256" key="1">
    <source>
        <dbReference type="ARBA" id="ARBA00022679"/>
    </source>
</evidence>
<dbReference type="UniPathway" id="UPA00358">
    <property type="reaction ID" value="UER00476"/>
</dbReference>
<evidence type="ECO:0000313" key="6">
    <source>
        <dbReference type="EMBL" id="TMQ64637.1"/>
    </source>
</evidence>
<keyword evidence="2 4" id="KW-0548">Nucleotidyltransferase</keyword>
<evidence type="ECO:0000256" key="4">
    <source>
        <dbReference type="HAMAP-Rule" id="MF_00057"/>
    </source>
</evidence>
<dbReference type="EC" id="2.7.7.38" evidence="4"/>
<dbReference type="NCBIfam" id="NF003952">
    <property type="entry name" value="PRK05450.1-5"/>
    <property type="match status" value="1"/>
</dbReference>
<gene>
    <name evidence="4 6" type="primary">kdsB</name>
    <name evidence="6" type="ORF">E6K78_08770</name>
</gene>
<protein>
    <recommendedName>
        <fullName evidence="4">3-deoxy-manno-octulosonate cytidylyltransferase</fullName>
        <ecNumber evidence="4">2.7.7.38</ecNumber>
    </recommendedName>
    <alternativeName>
        <fullName evidence="4">CMP-2-keto-3-deoxyoctulosonic acid synthase</fullName>
        <shortName evidence="4">CKS</shortName>
        <shortName evidence="4">CMP-KDO synthase</shortName>
    </alternativeName>
</protein>
<evidence type="ECO:0000256" key="2">
    <source>
        <dbReference type="ARBA" id="ARBA00022695"/>
    </source>
</evidence>
<dbReference type="GO" id="GO:0033468">
    <property type="term" value="P:CMP-keto-3-deoxy-D-manno-octulosonic acid biosynthetic process"/>
    <property type="evidence" value="ECO:0007669"/>
    <property type="project" value="UniProtKB-UniRule"/>
</dbReference>
<keyword evidence="1 4" id="KW-0808">Transferase</keyword>
<comment type="subcellular location">
    <subcellularLocation>
        <location evidence="4">Cytoplasm</location>
    </subcellularLocation>
</comment>
<dbReference type="CDD" id="cd02517">
    <property type="entry name" value="CMP-KDO-Synthetase"/>
    <property type="match status" value="1"/>
</dbReference>